<comment type="caution">
    <text evidence="1">The sequence shown here is derived from an EMBL/GenBank/DDBJ whole genome shotgun (WGS) entry which is preliminary data.</text>
</comment>
<dbReference type="EMBL" id="LAZR01004727">
    <property type="protein sequence ID" value="KKN06106.1"/>
    <property type="molecule type" value="Genomic_DNA"/>
</dbReference>
<accession>A0A0F9PYH6</accession>
<dbReference type="AlphaFoldDB" id="A0A0F9PYH6"/>
<reference evidence="1" key="1">
    <citation type="journal article" date="2015" name="Nature">
        <title>Complex archaea that bridge the gap between prokaryotes and eukaryotes.</title>
        <authorList>
            <person name="Spang A."/>
            <person name="Saw J.H."/>
            <person name="Jorgensen S.L."/>
            <person name="Zaremba-Niedzwiedzka K."/>
            <person name="Martijn J."/>
            <person name="Lind A.E."/>
            <person name="van Eijk R."/>
            <person name="Schleper C."/>
            <person name="Guy L."/>
            <person name="Ettema T.J."/>
        </authorList>
    </citation>
    <scope>NUCLEOTIDE SEQUENCE</scope>
</reference>
<organism evidence="1">
    <name type="scientific">marine sediment metagenome</name>
    <dbReference type="NCBI Taxonomy" id="412755"/>
    <lineage>
        <taxon>unclassified sequences</taxon>
        <taxon>metagenomes</taxon>
        <taxon>ecological metagenomes</taxon>
    </lineage>
</organism>
<evidence type="ECO:0000313" key="1">
    <source>
        <dbReference type="EMBL" id="KKN06106.1"/>
    </source>
</evidence>
<proteinExistence type="predicted"/>
<sequence>MTKKGQSILDFLYTLPLDVLNAVPRAPVSNKEAQSLYNIWKGDKDDYGRSLIPNEVDPLQVAALTSKGMVKSHPISLSGIKAVDITAKGKEIIRNIILHSEESFFGKSSERIDYETIHQAVLDGPQQKTADKVASNWLKSLKWN</sequence>
<protein>
    <submittedName>
        <fullName evidence="1">Uncharacterized protein</fullName>
    </submittedName>
</protein>
<gene>
    <name evidence="1" type="ORF">LCGC14_1080650</name>
</gene>
<name>A0A0F9PYH6_9ZZZZ</name>